<dbReference type="GO" id="GO:0005829">
    <property type="term" value="C:cytosol"/>
    <property type="evidence" value="ECO:0007669"/>
    <property type="project" value="TreeGrafter"/>
</dbReference>
<dbReference type="Gene3D" id="3.90.180.10">
    <property type="entry name" value="Medium-chain alcohol dehydrogenases, catalytic domain"/>
    <property type="match status" value="1"/>
</dbReference>
<feature type="domain" description="Enoyl reductase (ER)" evidence="3">
    <location>
        <begin position="21"/>
        <end position="331"/>
    </location>
</feature>
<dbReference type="SMART" id="SM00829">
    <property type="entry name" value="PKS_ER"/>
    <property type="match status" value="1"/>
</dbReference>
<keyword evidence="1" id="KW-0521">NADP</keyword>
<dbReference type="AlphaFoldDB" id="A0AAD5RQP0"/>
<keyword evidence="2" id="KW-0560">Oxidoreductase</keyword>
<dbReference type="InterPro" id="IPR047618">
    <property type="entry name" value="QOR-like"/>
</dbReference>
<organism evidence="4 5">
    <name type="scientific">Zalerion maritima</name>
    <dbReference type="NCBI Taxonomy" id="339359"/>
    <lineage>
        <taxon>Eukaryota</taxon>
        <taxon>Fungi</taxon>
        <taxon>Dikarya</taxon>
        <taxon>Ascomycota</taxon>
        <taxon>Pezizomycotina</taxon>
        <taxon>Sordariomycetes</taxon>
        <taxon>Lulworthiomycetidae</taxon>
        <taxon>Lulworthiales</taxon>
        <taxon>Lulworthiaceae</taxon>
        <taxon>Zalerion</taxon>
    </lineage>
</organism>
<comment type="caution">
    <text evidence="4">The sequence shown here is derived from an EMBL/GenBank/DDBJ whole genome shotgun (WGS) entry which is preliminary data.</text>
</comment>
<dbReference type="Pfam" id="PF00107">
    <property type="entry name" value="ADH_zinc_N"/>
    <property type="match status" value="1"/>
</dbReference>
<dbReference type="SUPFAM" id="SSF51735">
    <property type="entry name" value="NAD(P)-binding Rossmann-fold domains"/>
    <property type="match status" value="1"/>
</dbReference>
<proteinExistence type="predicted"/>
<dbReference type="InterPro" id="IPR011032">
    <property type="entry name" value="GroES-like_sf"/>
</dbReference>
<gene>
    <name evidence="4" type="ORF">MKZ38_001092</name>
</gene>
<dbReference type="SUPFAM" id="SSF50129">
    <property type="entry name" value="GroES-like"/>
    <property type="match status" value="1"/>
</dbReference>
<dbReference type="EMBL" id="JAKWBI020000126">
    <property type="protein sequence ID" value="KAJ2902056.1"/>
    <property type="molecule type" value="Genomic_DNA"/>
</dbReference>
<evidence type="ECO:0000313" key="4">
    <source>
        <dbReference type="EMBL" id="KAJ2902056.1"/>
    </source>
</evidence>
<evidence type="ECO:0000259" key="3">
    <source>
        <dbReference type="SMART" id="SM00829"/>
    </source>
</evidence>
<accession>A0AAD5RQP0</accession>
<reference evidence="4" key="1">
    <citation type="submission" date="2022-07" db="EMBL/GenBank/DDBJ databases">
        <title>Draft genome sequence of Zalerion maritima ATCC 34329, a (micro)plastics degrading marine fungus.</title>
        <authorList>
            <person name="Paco A."/>
            <person name="Goncalves M.F.M."/>
            <person name="Rocha-Santos T.A.P."/>
            <person name="Alves A."/>
        </authorList>
    </citation>
    <scope>NUCLEOTIDE SEQUENCE</scope>
    <source>
        <strain evidence="4">ATCC 34329</strain>
    </source>
</reference>
<dbReference type="PANTHER" id="PTHR48106">
    <property type="entry name" value="QUINONE OXIDOREDUCTASE PIG3-RELATED"/>
    <property type="match status" value="1"/>
</dbReference>
<dbReference type="InterPro" id="IPR036291">
    <property type="entry name" value="NAD(P)-bd_dom_sf"/>
</dbReference>
<keyword evidence="5" id="KW-1185">Reference proteome</keyword>
<dbReference type="InterPro" id="IPR013149">
    <property type="entry name" value="ADH-like_C"/>
</dbReference>
<name>A0AAD5RQP0_9PEZI</name>
<dbReference type="InterPro" id="IPR013154">
    <property type="entry name" value="ADH-like_N"/>
</dbReference>
<dbReference type="Proteomes" id="UP001201980">
    <property type="component" value="Unassembled WGS sequence"/>
</dbReference>
<dbReference type="CDD" id="cd05286">
    <property type="entry name" value="QOR2"/>
    <property type="match status" value="1"/>
</dbReference>
<dbReference type="GO" id="GO:0035925">
    <property type="term" value="F:mRNA 3'-UTR AU-rich region binding"/>
    <property type="evidence" value="ECO:0007669"/>
    <property type="project" value="TreeGrafter"/>
</dbReference>
<evidence type="ECO:0000256" key="2">
    <source>
        <dbReference type="ARBA" id="ARBA00023002"/>
    </source>
</evidence>
<evidence type="ECO:0000313" key="5">
    <source>
        <dbReference type="Proteomes" id="UP001201980"/>
    </source>
</evidence>
<dbReference type="PANTHER" id="PTHR48106:SF13">
    <property type="entry name" value="QUINONE OXIDOREDUCTASE-RELATED"/>
    <property type="match status" value="1"/>
</dbReference>
<protein>
    <recommendedName>
        <fullName evidence="3">Enoyl reductase (ER) domain-containing protein</fullName>
    </recommendedName>
</protein>
<evidence type="ECO:0000256" key="1">
    <source>
        <dbReference type="ARBA" id="ARBA00022857"/>
    </source>
</evidence>
<sequence>MSTSPPAAGSGMRGIVIEEHGGPEKLKYSTELPVPEMKDGEVLVKNEYIGVNYIDTYFRTGLYAAPLPLITGKEAAGTVASSSSPSFPTGTKVTYILDHSYAEYTAVPAAQLIPVPPGISTQTAAASLLQGLTALTFIRELPITPSEPKTVVVMAAAGGVGQWLVQILASEGHTVIAAAGSRTKVDLALALGAAHGINYSAEPLVDRIRELTKSHPLGGPDVMFDGVGKATFDGDLEVVARKGTLVIFGNASGAVPPVDLLRLAKKNTKVLRPTLFGYIATPEERQKYAKELWGLLEGKVKVSIHETYPMEEVRRAHEDLEGRKTMGKLVLQV</sequence>
<dbReference type="Pfam" id="PF08240">
    <property type="entry name" value="ADH_N"/>
    <property type="match status" value="1"/>
</dbReference>
<dbReference type="InterPro" id="IPR020843">
    <property type="entry name" value="ER"/>
</dbReference>
<dbReference type="Gene3D" id="3.40.50.720">
    <property type="entry name" value="NAD(P)-binding Rossmann-like Domain"/>
    <property type="match status" value="1"/>
</dbReference>
<dbReference type="GO" id="GO:0070402">
    <property type="term" value="F:NADPH binding"/>
    <property type="evidence" value="ECO:0007669"/>
    <property type="project" value="TreeGrafter"/>
</dbReference>
<dbReference type="GO" id="GO:0003960">
    <property type="term" value="F:quinone reductase (NADPH) activity"/>
    <property type="evidence" value="ECO:0007669"/>
    <property type="project" value="InterPro"/>
</dbReference>